<dbReference type="PROSITE" id="PS50072">
    <property type="entry name" value="CSA_PPIASE_2"/>
    <property type="match status" value="1"/>
</dbReference>
<feature type="compositionally biased region" description="Basic residues" evidence="4">
    <location>
        <begin position="346"/>
        <end position="370"/>
    </location>
</feature>
<protein>
    <recommendedName>
        <fullName evidence="1">peptidylprolyl isomerase</fullName>
        <ecNumber evidence="1">5.2.1.8</ecNumber>
    </recommendedName>
</protein>
<feature type="compositionally biased region" description="Basic and acidic residues" evidence="4">
    <location>
        <begin position="231"/>
        <end position="251"/>
    </location>
</feature>
<dbReference type="PANTHER" id="PTHR11071:SF565">
    <property type="entry name" value="MOCA-CYP, ISOFORM A"/>
    <property type="match status" value="1"/>
</dbReference>
<feature type="compositionally biased region" description="Basic residues" evidence="4">
    <location>
        <begin position="295"/>
        <end position="314"/>
    </location>
</feature>
<evidence type="ECO:0000256" key="4">
    <source>
        <dbReference type="SAM" id="MobiDB-lite"/>
    </source>
</evidence>
<gene>
    <name evidence="6" type="ORF">ODALV1_LOCUS27111</name>
</gene>
<sequence length="681" mass="77831">MTVGGTMEEAGDTTVAAGAVTGGEVLPRCYFDVEIGGISAGRVVFELFSNVAPRSAENFRGLCTGEYGIGKTTEKPLHFKGTVFHRVIKEFMIQGGDFSKQNGTGGESVYGGTFEDESFEMKHDAPYLLSMANRGKDTNGSQFFILTQAAPHLDGIHVVFGRVIYGQAIVKQIEGLPVDRKSRPMQDVRIADCGELVLVKKKKKEKKPKKEKKRVSESDKSSGELTDSDSENEKKRKESSSDSDSDNEKSPKVFCTIKEGEVPPVPANRFLSRAPPKDKDTDKEKEKGKEEDKKHSRHARSRSRHRSRSRSRGRDRRDRDHRSTNKTEKEPPRYGRVGRNNDGKKVKGRGRVCYRPASKSRSRSRSKTPPHWRAEARRVISMREYEEKEKNRRQREDEIRRRQEERQKRHEEMGKHKEDTNESGNEELADILETPKDIVLAPDVSEADKAVEELTAQIQLAAASNEGVVYYQHLYRNRGASDKADQEPAKVDATSLQGFEPITSYSNVILEDASAEKAAESGSGADEGLPSKEDEEEELRLRRELLKKRMKDWEDSSSDDDQREGKEKSLLSKANSDAPEVKAPISNRRVSREDQRERRDSHRSDRKKSPSKSRSRSKSGTRTRRRDSPKRRGRSRSRSRSRDRKNSRSKSREYSRYNNRRRSRRSRSRSRSTSRRRDRRR</sequence>
<dbReference type="PANTHER" id="PTHR11071">
    <property type="entry name" value="PEPTIDYL-PROLYL CIS-TRANS ISOMERASE"/>
    <property type="match status" value="1"/>
</dbReference>
<feature type="compositionally biased region" description="Basic and acidic residues" evidence="4">
    <location>
        <begin position="479"/>
        <end position="490"/>
    </location>
</feature>
<dbReference type="Pfam" id="PF00160">
    <property type="entry name" value="Pro_isomerase"/>
    <property type="match status" value="1"/>
</dbReference>
<feature type="region of interest" description="Disordered" evidence="4">
    <location>
        <begin position="479"/>
        <end position="681"/>
    </location>
</feature>
<organism evidence="6 7">
    <name type="scientific">Orchesella dallaii</name>
    <dbReference type="NCBI Taxonomy" id="48710"/>
    <lineage>
        <taxon>Eukaryota</taxon>
        <taxon>Metazoa</taxon>
        <taxon>Ecdysozoa</taxon>
        <taxon>Arthropoda</taxon>
        <taxon>Hexapoda</taxon>
        <taxon>Collembola</taxon>
        <taxon>Entomobryomorpha</taxon>
        <taxon>Entomobryoidea</taxon>
        <taxon>Orchesellidae</taxon>
        <taxon>Orchesellinae</taxon>
        <taxon>Orchesella</taxon>
    </lineage>
</organism>
<accession>A0ABP1RWV2</accession>
<dbReference type="PRINTS" id="PR00153">
    <property type="entry name" value="CSAPPISMRASE"/>
</dbReference>
<feature type="compositionally biased region" description="Basic residues" evidence="4">
    <location>
        <begin position="202"/>
        <end position="213"/>
    </location>
</feature>
<feature type="compositionally biased region" description="Basic and acidic residues" evidence="4">
    <location>
        <begin position="275"/>
        <end position="294"/>
    </location>
</feature>
<feature type="compositionally biased region" description="Basic and acidic residues" evidence="4">
    <location>
        <begin position="315"/>
        <end position="345"/>
    </location>
</feature>
<evidence type="ECO:0000256" key="1">
    <source>
        <dbReference type="ARBA" id="ARBA00013194"/>
    </source>
</evidence>
<evidence type="ECO:0000256" key="2">
    <source>
        <dbReference type="ARBA" id="ARBA00023110"/>
    </source>
</evidence>
<dbReference type="Gene3D" id="2.40.100.10">
    <property type="entry name" value="Cyclophilin-like"/>
    <property type="match status" value="1"/>
</dbReference>
<dbReference type="Proteomes" id="UP001642540">
    <property type="component" value="Unassembled WGS sequence"/>
</dbReference>
<feature type="compositionally biased region" description="Basic residues" evidence="4">
    <location>
        <begin position="604"/>
        <end position="643"/>
    </location>
</feature>
<feature type="region of interest" description="Disordered" evidence="4">
    <location>
        <begin position="202"/>
        <end position="435"/>
    </location>
</feature>
<dbReference type="EC" id="5.2.1.8" evidence="1"/>
<evidence type="ECO:0000256" key="3">
    <source>
        <dbReference type="ARBA" id="ARBA00023235"/>
    </source>
</evidence>
<evidence type="ECO:0000313" key="7">
    <source>
        <dbReference type="Proteomes" id="UP001642540"/>
    </source>
</evidence>
<dbReference type="EMBL" id="CAXLJM020000120">
    <property type="protein sequence ID" value="CAL8137852.1"/>
    <property type="molecule type" value="Genomic_DNA"/>
</dbReference>
<evidence type="ECO:0000259" key="5">
    <source>
        <dbReference type="PROSITE" id="PS50072"/>
    </source>
</evidence>
<dbReference type="InterPro" id="IPR020892">
    <property type="entry name" value="Cyclophilin-type_PPIase_CS"/>
</dbReference>
<feature type="compositionally biased region" description="Basic residues" evidence="4">
    <location>
        <begin position="658"/>
        <end position="681"/>
    </location>
</feature>
<proteinExistence type="predicted"/>
<dbReference type="InterPro" id="IPR002130">
    <property type="entry name" value="Cyclophilin-type_PPIase_dom"/>
</dbReference>
<keyword evidence="7" id="KW-1185">Reference proteome</keyword>
<name>A0ABP1RWV2_9HEXA</name>
<keyword evidence="2" id="KW-0697">Rotamase</keyword>
<evidence type="ECO:0000313" key="6">
    <source>
        <dbReference type="EMBL" id="CAL8137852.1"/>
    </source>
</evidence>
<dbReference type="SUPFAM" id="SSF50891">
    <property type="entry name" value="Cyclophilin-like"/>
    <property type="match status" value="1"/>
</dbReference>
<feature type="domain" description="PPIase cyclophilin-type" evidence="5">
    <location>
        <begin position="30"/>
        <end position="195"/>
    </location>
</feature>
<keyword evidence="3" id="KW-0413">Isomerase</keyword>
<feature type="compositionally biased region" description="Basic and acidic residues" evidence="4">
    <location>
        <begin position="590"/>
        <end position="603"/>
    </location>
</feature>
<reference evidence="6 7" key="1">
    <citation type="submission" date="2024-08" db="EMBL/GenBank/DDBJ databases">
        <authorList>
            <person name="Cucini C."/>
            <person name="Frati F."/>
        </authorList>
    </citation>
    <scope>NUCLEOTIDE SEQUENCE [LARGE SCALE GENOMIC DNA]</scope>
</reference>
<dbReference type="InterPro" id="IPR029000">
    <property type="entry name" value="Cyclophilin-like_dom_sf"/>
</dbReference>
<comment type="caution">
    <text evidence="6">The sequence shown here is derived from an EMBL/GenBank/DDBJ whole genome shotgun (WGS) entry which is preliminary data.</text>
</comment>
<feature type="compositionally biased region" description="Basic and acidic residues" evidence="4">
    <location>
        <begin position="372"/>
        <end position="420"/>
    </location>
</feature>
<dbReference type="PROSITE" id="PS00170">
    <property type="entry name" value="CSA_PPIASE_1"/>
    <property type="match status" value="1"/>
</dbReference>
<feature type="compositionally biased region" description="Basic and acidic residues" evidence="4">
    <location>
        <begin position="644"/>
        <end position="655"/>
    </location>
</feature>